<evidence type="ECO:0000256" key="1">
    <source>
        <dbReference type="SAM" id="Phobius"/>
    </source>
</evidence>
<dbReference type="AlphaFoldDB" id="A0A5B8Z8Y4"/>
<evidence type="ECO:0000313" key="2">
    <source>
        <dbReference type="EMBL" id="QED49575.1"/>
    </source>
</evidence>
<keyword evidence="1" id="KW-1133">Transmembrane helix</keyword>
<feature type="transmembrane region" description="Helical" evidence="1">
    <location>
        <begin position="116"/>
        <end position="135"/>
    </location>
</feature>
<name>A0A5B8Z8Y4_CYTDA</name>
<feature type="transmembrane region" description="Helical" evidence="1">
    <location>
        <begin position="24"/>
        <end position="47"/>
    </location>
</feature>
<keyword evidence="3" id="KW-1185">Reference proteome</keyword>
<proteinExistence type="predicted"/>
<evidence type="ECO:0000313" key="3">
    <source>
        <dbReference type="Proteomes" id="UP000321555"/>
    </source>
</evidence>
<dbReference type="OrthoDB" id="1906856at2"/>
<organism evidence="2 3">
    <name type="scientific">Cytobacillus dafuensis</name>
    <name type="common">Bacillus dafuensis</name>
    <dbReference type="NCBI Taxonomy" id="1742359"/>
    <lineage>
        <taxon>Bacteria</taxon>
        <taxon>Bacillati</taxon>
        <taxon>Bacillota</taxon>
        <taxon>Bacilli</taxon>
        <taxon>Bacillales</taxon>
        <taxon>Bacillaceae</taxon>
        <taxon>Cytobacillus</taxon>
    </lineage>
</organism>
<accession>A0A5B8Z8Y4</accession>
<evidence type="ECO:0008006" key="4">
    <source>
        <dbReference type="Google" id="ProtNLM"/>
    </source>
</evidence>
<dbReference type="Proteomes" id="UP000321555">
    <property type="component" value="Chromosome"/>
</dbReference>
<dbReference type="KEGG" id="bda:FSZ17_21190"/>
<feature type="transmembrane region" description="Helical" evidence="1">
    <location>
        <begin position="59"/>
        <end position="84"/>
    </location>
</feature>
<reference evidence="3" key="1">
    <citation type="submission" date="2019-08" db="EMBL/GenBank/DDBJ databases">
        <authorList>
            <person name="Zheng X."/>
        </authorList>
    </citation>
    <scope>NUCLEOTIDE SEQUENCE [LARGE SCALE GENOMIC DNA]</scope>
    <source>
        <strain evidence="3">FJAT-25496</strain>
    </source>
</reference>
<feature type="transmembrane region" description="Helical" evidence="1">
    <location>
        <begin position="90"/>
        <end position="109"/>
    </location>
</feature>
<protein>
    <recommendedName>
        <fullName evidence="4">ECF transporter S component</fullName>
    </recommendedName>
</protein>
<dbReference type="EMBL" id="CP042593">
    <property type="protein sequence ID" value="QED49575.1"/>
    <property type="molecule type" value="Genomic_DNA"/>
</dbReference>
<keyword evidence="1" id="KW-0472">Membrane</keyword>
<dbReference type="RefSeq" id="WP_057773139.1">
    <property type="nucleotide sequence ID" value="NZ_CP042593.1"/>
</dbReference>
<keyword evidence="1" id="KW-0812">Transmembrane</keyword>
<sequence length="182" mass="20030">MCDVKNEITQIQITFRKWPRSKKIVLISLLSSIGAIFQSAGGFLPGIGYFISPVATAPIILCSIFSIPLGLASYVLTAHLLLILQPSELIIFPFTTGLLGLMIGSSFHFFRKKISYTLSGSAGLTIGIFLLLYGVKFPVLGPAVSHQISVSVIGLIILFSIFYSWIWVLLSTRILKRIKRII</sequence>
<gene>
    <name evidence="2" type="ORF">FSZ17_21190</name>
</gene>
<feature type="transmembrane region" description="Helical" evidence="1">
    <location>
        <begin position="147"/>
        <end position="170"/>
    </location>
</feature>